<reference evidence="1" key="1">
    <citation type="submission" date="2021-05" db="EMBL/GenBank/DDBJ databases">
        <authorList>
            <person name="Alioto T."/>
            <person name="Alioto T."/>
            <person name="Gomez Garrido J."/>
        </authorList>
    </citation>
    <scope>NUCLEOTIDE SEQUENCE</scope>
</reference>
<dbReference type="AlphaFoldDB" id="A0A8D8IQZ8"/>
<evidence type="ECO:0000313" key="1">
    <source>
        <dbReference type="EMBL" id="CAG6559580.1"/>
    </source>
</evidence>
<dbReference type="EMBL" id="HBUE01156956">
    <property type="protein sequence ID" value="CAG6508223.1"/>
    <property type="molecule type" value="Transcribed_RNA"/>
</dbReference>
<name>A0A8D8IQZ8_CULPI</name>
<dbReference type="EMBL" id="HBUE01127701">
    <property type="protein sequence ID" value="CAG6495169.1"/>
    <property type="molecule type" value="Transcribed_RNA"/>
</dbReference>
<protein>
    <submittedName>
        <fullName evidence="1">(northern house mosquito) hypothetical protein</fullName>
    </submittedName>
</protein>
<proteinExistence type="predicted"/>
<dbReference type="EMBL" id="HBUE01262072">
    <property type="protein sequence ID" value="CAG6559580.1"/>
    <property type="molecule type" value="Transcribed_RNA"/>
</dbReference>
<organism evidence="1">
    <name type="scientific">Culex pipiens</name>
    <name type="common">House mosquito</name>
    <dbReference type="NCBI Taxonomy" id="7175"/>
    <lineage>
        <taxon>Eukaryota</taxon>
        <taxon>Metazoa</taxon>
        <taxon>Ecdysozoa</taxon>
        <taxon>Arthropoda</taxon>
        <taxon>Hexapoda</taxon>
        <taxon>Insecta</taxon>
        <taxon>Pterygota</taxon>
        <taxon>Neoptera</taxon>
        <taxon>Endopterygota</taxon>
        <taxon>Diptera</taxon>
        <taxon>Nematocera</taxon>
        <taxon>Culicoidea</taxon>
        <taxon>Culicidae</taxon>
        <taxon>Culicinae</taxon>
        <taxon>Culicini</taxon>
        <taxon>Culex</taxon>
        <taxon>Culex</taxon>
    </lineage>
</organism>
<accession>A0A8D8IQZ8</accession>
<sequence>MSHLCLCIFTLVSQKIDSPTILRSPFFPPFMFYVMCLTASRKALNLRVNQSLKKFGAWPSQNATSSLIPKTIIHQIRSSSSPCAHRTTPYSGSSETAPQTKAPRVTLLSGVVAMQKFC</sequence>